<name>A0A2X0WBT4_9GAMM</name>
<keyword evidence="3" id="KW-1185">Reference proteome</keyword>
<gene>
    <name evidence="2" type="ORF">NCTC13093_02580</name>
</gene>
<keyword evidence="1" id="KW-0812">Transmembrane</keyword>
<accession>A0A2X0WBT4</accession>
<dbReference type="EMBL" id="UAPV01000008">
    <property type="protein sequence ID" value="SPT78948.1"/>
    <property type="molecule type" value="Genomic_DNA"/>
</dbReference>
<dbReference type="Proteomes" id="UP000250086">
    <property type="component" value="Unassembled WGS sequence"/>
</dbReference>
<organism evidence="2 3">
    <name type="scientific">Anaerobiospirillum thomasii</name>
    <dbReference type="NCBI Taxonomy" id="179995"/>
    <lineage>
        <taxon>Bacteria</taxon>
        <taxon>Pseudomonadati</taxon>
        <taxon>Pseudomonadota</taxon>
        <taxon>Gammaproteobacteria</taxon>
        <taxon>Aeromonadales</taxon>
        <taxon>Succinivibrionaceae</taxon>
        <taxon>Anaerobiospirillum</taxon>
    </lineage>
</organism>
<sequence>MKVSFADGTFRVGAFDTFRAPLSNDDRSEMRKLSISSMGTIDLLRSDNPEYNVEGQWRIAPIFTIFIICLMQCLCLWSTHDRDALPSLCRLFCFLLHTICFYCQCAHLLCQADSLWFLASTLCLWPFSAGGYSFKSATPFL</sequence>
<feature type="transmembrane region" description="Helical" evidence="1">
    <location>
        <begin position="59"/>
        <end position="79"/>
    </location>
</feature>
<dbReference type="AlphaFoldDB" id="A0A2X0WBT4"/>
<feature type="transmembrane region" description="Helical" evidence="1">
    <location>
        <begin position="91"/>
        <end position="109"/>
    </location>
</feature>
<feature type="transmembrane region" description="Helical" evidence="1">
    <location>
        <begin position="115"/>
        <end position="134"/>
    </location>
</feature>
<proteinExistence type="predicted"/>
<evidence type="ECO:0000313" key="2">
    <source>
        <dbReference type="EMBL" id="SPT78948.1"/>
    </source>
</evidence>
<evidence type="ECO:0000313" key="3">
    <source>
        <dbReference type="Proteomes" id="UP000250086"/>
    </source>
</evidence>
<evidence type="ECO:0000256" key="1">
    <source>
        <dbReference type="SAM" id="Phobius"/>
    </source>
</evidence>
<protein>
    <submittedName>
        <fullName evidence="2">Uncharacterized protein</fullName>
    </submittedName>
</protein>
<keyword evidence="1" id="KW-1133">Transmembrane helix</keyword>
<reference evidence="2 3" key="1">
    <citation type="submission" date="2018-06" db="EMBL/GenBank/DDBJ databases">
        <authorList>
            <consortium name="Pathogen Informatics"/>
            <person name="Doyle S."/>
        </authorList>
    </citation>
    <scope>NUCLEOTIDE SEQUENCE [LARGE SCALE GENOMIC DNA]</scope>
    <source>
        <strain evidence="2 3">NCTC13093</strain>
    </source>
</reference>
<keyword evidence="1" id="KW-0472">Membrane</keyword>